<keyword evidence="4" id="KW-0378">Hydrolase</keyword>
<keyword evidence="5" id="KW-0694">RNA-binding</keyword>
<dbReference type="STRING" id="1391654.AKJ09_05249"/>
<keyword evidence="1" id="KW-0819">tRNA processing</keyword>
<dbReference type="GO" id="GO:0042781">
    <property type="term" value="F:3'-tRNA processing endoribonuclease activity"/>
    <property type="evidence" value="ECO:0007669"/>
    <property type="project" value="TreeGrafter"/>
</dbReference>
<keyword evidence="3" id="KW-0255">Endonuclease</keyword>
<accession>A0A0K1PYH7</accession>
<dbReference type="GO" id="GO:0000049">
    <property type="term" value="F:tRNA binding"/>
    <property type="evidence" value="ECO:0007669"/>
    <property type="project" value="InterPro"/>
</dbReference>
<dbReference type="GO" id="GO:0030677">
    <property type="term" value="C:ribonuclease P complex"/>
    <property type="evidence" value="ECO:0007669"/>
    <property type="project" value="TreeGrafter"/>
</dbReference>
<dbReference type="Proteomes" id="UP000064967">
    <property type="component" value="Chromosome"/>
</dbReference>
<dbReference type="NCBIfam" id="TIGR00188">
    <property type="entry name" value="rnpA"/>
    <property type="match status" value="1"/>
</dbReference>
<protein>
    <recommendedName>
        <fullName evidence="6">Ribonuclease P protein component</fullName>
        <ecNumber evidence="6">3.1.26.5</ecNumber>
    </recommendedName>
</protein>
<dbReference type="PANTHER" id="PTHR33992">
    <property type="entry name" value="RIBONUCLEASE P PROTEIN COMPONENT"/>
    <property type="match status" value="1"/>
</dbReference>
<dbReference type="EC" id="3.1.26.5" evidence="6"/>
<dbReference type="InterPro" id="IPR020568">
    <property type="entry name" value="Ribosomal_Su5_D2-typ_SF"/>
</dbReference>
<dbReference type="PATRIC" id="fig|1391654.3.peg.5322"/>
<keyword evidence="2" id="KW-0540">Nuclease</keyword>
<evidence type="ECO:0000256" key="1">
    <source>
        <dbReference type="ARBA" id="ARBA00022694"/>
    </source>
</evidence>
<dbReference type="KEGG" id="llu:AKJ09_05249"/>
<dbReference type="InterPro" id="IPR014721">
    <property type="entry name" value="Ribsml_uS5_D2-typ_fold_subgr"/>
</dbReference>
<dbReference type="InterPro" id="IPR000100">
    <property type="entry name" value="RNase_P"/>
</dbReference>
<evidence type="ECO:0000256" key="3">
    <source>
        <dbReference type="ARBA" id="ARBA00022759"/>
    </source>
</evidence>
<dbReference type="Pfam" id="PF00825">
    <property type="entry name" value="Ribonuclease_P"/>
    <property type="match status" value="1"/>
</dbReference>
<dbReference type="Gene3D" id="3.30.230.10">
    <property type="match status" value="1"/>
</dbReference>
<evidence type="ECO:0000256" key="6">
    <source>
        <dbReference type="NCBIfam" id="TIGR00188"/>
    </source>
</evidence>
<dbReference type="GO" id="GO:0004526">
    <property type="term" value="F:ribonuclease P activity"/>
    <property type="evidence" value="ECO:0007669"/>
    <property type="project" value="UniProtKB-UniRule"/>
</dbReference>
<name>A0A0K1PYH7_9BACT</name>
<keyword evidence="9" id="KW-1185">Reference proteome</keyword>
<proteinExistence type="predicted"/>
<dbReference type="AlphaFoldDB" id="A0A0K1PYH7"/>
<dbReference type="SUPFAM" id="SSF54211">
    <property type="entry name" value="Ribosomal protein S5 domain 2-like"/>
    <property type="match status" value="1"/>
</dbReference>
<evidence type="ECO:0000256" key="7">
    <source>
        <dbReference type="SAM" id="MobiDB-lite"/>
    </source>
</evidence>
<reference evidence="8 9" key="1">
    <citation type="submission" date="2015-08" db="EMBL/GenBank/DDBJ databases">
        <authorList>
            <person name="Babu N.S."/>
            <person name="Beckwith C.J."/>
            <person name="Beseler K.G."/>
            <person name="Brison A."/>
            <person name="Carone J.V."/>
            <person name="Caskin T.P."/>
            <person name="Diamond M."/>
            <person name="Durham M.E."/>
            <person name="Foxe J.M."/>
            <person name="Go M."/>
            <person name="Henderson B.A."/>
            <person name="Jones I.B."/>
            <person name="McGettigan J.A."/>
            <person name="Micheletti S.J."/>
            <person name="Nasrallah M.E."/>
            <person name="Ortiz D."/>
            <person name="Piller C.R."/>
            <person name="Privatt S.R."/>
            <person name="Schneider S.L."/>
            <person name="Sharp S."/>
            <person name="Smith T.C."/>
            <person name="Stanton J.D."/>
            <person name="Ullery H.E."/>
            <person name="Wilson R.J."/>
            <person name="Serrano M.G."/>
            <person name="Buck G."/>
            <person name="Lee V."/>
            <person name="Wang Y."/>
            <person name="Carvalho R."/>
            <person name="Voegtly L."/>
            <person name="Shi R."/>
            <person name="Duckworth R."/>
            <person name="Johnson A."/>
            <person name="Loviza R."/>
            <person name="Walstead R."/>
            <person name="Shah Z."/>
            <person name="Kiflezghi M."/>
            <person name="Wade K."/>
            <person name="Ball S.L."/>
            <person name="Bradley K.W."/>
            <person name="Asai D.J."/>
            <person name="Bowman C.A."/>
            <person name="Russell D.A."/>
            <person name="Pope W.H."/>
            <person name="Jacobs-Sera D."/>
            <person name="Hendrix R.W."/>
            <person name="Hatfull G.F."/>
        </authorList>
    </citation>
    <scope>NUCLEOTIDE SEQUENCE [LARGE SCALE GENOMIC DNA]</scope>
    <source>
        <strain evidence="8 9">DSM 27648</strain>
    </source>
</reference>
<gene>
    <name evidence="8" type="ORF">AKJ09_05249</name>
</gene>
<evidence type="ECO:0000256" key="2">
    <source>
        <dbReference type="ARBA" id="ARBA00022722"/>
    </source>
</evidence>
<organism evidence="8 9">
    <name type="scientific">Labilithrix luteola</name>
    <dbReference type="NCBI Taxonomy" id="1391654"/>
    <lineage>
        <taxon>Bacteria</taxon>
        <taxon>Pseudomonadati</taxon>
        <taxon>Myxococcota</taxon>
        <taxon>Polyangia</taxon>
        <taxon>Polyangiales</taxon>
        <taxon>Labilitrichaceae</taxon>
        <taxon>Labilithrix</taxon>
    </lineage>
</organism>
<feature type="region of interest" description="Disordered" evidence="7">
    <location>
        <begin position="17"/>
        <end position="38"/>
    </location>
</feature>
<evidence type="ECO:0000313" key="9">
    <source>
        <dbReference type="Proteomes" id="UP000064967"/>
    </source>
</evidence>
<evidence type="ECO:0000256" key="4">
    <source>
        <dbReference type="ARBA" id="ARBA00022801"/>
    </source>
</evidence>
<dbReference type="PANTHER" id="PTHR33992:SF1">
    <property type="entry name" value="RIBONUCLEASE P PROTEIN COMPONENT"/>
    <property type="match status" value="1"/>
</dbReference>
<dbReference type="EMBL" id="CP012333">
    <property type="protein sequence ID" value="AKU98585.1"/>
    <property type="molecule type" value="Genomic_DNA"/>
</dbReference>
<sequence length="128" mass="13787">MRTATPHFVLLVTASPARTTRRRSDAERNASDSPGSLGHARLGIVVTKKIGSAPVRNRIKRLCRECFRLWPDFLPDGVDLVVIARNGAGELGLADVQAEWSRARSAVLKRCAAVLRGAIAQKGAESAT</sequence>
<evidence type="ECO:0000313" key="8">
    <source>
        <dbReference type="EMBL" id="AKU98585.1"/>
    </source>
</evidence>
<evidence type="ECO:0000256" key="5">
    <source>
        <dbReference type="ARBA" id="ARBA00022884"/>
    </source>
</evidence>